<keyword evidence="2" id="KW-1185">Reference proteome</keyword>
<dbReference type="AlphaFoldDB" id="A0A8J7YHA1"/>
<dbReference type="Proteomes" id="UP000783863">
    <property type="component" value="Unassembled WGS sequence"/>
</dbReference>
<comment type="caution">
    <text evidence="1">The sequence shown here is derived from an EMBL/GenBank/DDBJ whole genome shotgun (WGS) entry which is preliminary data.</text>
</comment>
<protein>
    <submittedName>
        <fullName evidence="1">Uncharacterized protein</fullName>
    </submittedName>
</protein>
<reference evidence="1" key="1">
    <citation type="submission" date="2021-06" db="EMBL/GenBank/DDBJ databases">
        <title>Halomicroarcula sp. F24A a new haloarchaeum isolated from saline soil.</title>
        <authorList>
            <person name="Duran-Viseras A."/>
            <person name="Sanchez-Porro C."/>
            <person name="Ventosa A."/>
        </authorList>
    </citation>
    <scope>NUCLEOTIDE SEQUENCE</scope>
    <source>
        <strain evidence="1">F24A</strain>
    </source>
</reference>
<accession>A0A8J7YHA1</accession>
<dbReference type="EMBL" id="RKLQ01000006">
    <property type="protein sequence ID" value="MBX0305970.1"/>
    <property type="molecule type" value="Genomic_DNA"/>
</dbReference>
<evidence type="ECO:0000313" key="1">
    <source>
        <dbReference type="EMBL" id="MBX0305970.1"/>
    </source>
</evidence>
<proteinExistence type="predicted"/>
<name>A0A8J7YHA1_9EURY</name>
<gene>
    <name evidence="1" type="ORF">EGD98_20190</name>
</gene>
<sequence length="52" mass="5569">MTRSVSLDADFPPDDGEAAAVARANDIDAAWFLCDESTHLGLLYASLADTRL</sequence>
<organism evidence="1 2">
    <name type="scientific">Haloarcula salinisoli</name>
    <dbReference type="NCBI Taxonomy" id="2487746"/>
    <lineage>
        <taxon>Archaea</taxon>
        <taxon>Methanobacteriati</taxon>
        <taxon>Methanobacteriota</taxon>
        <taxon>Stenosarchaea group</taxon>
        <taxon>Halobacteria</taxon>
        <taxon>Halobacteriales</taxon>
        <taxon>Haloarculaceae</taxon>
        <taxon>Haloarcula</taxon>
    </lineage>
</organism>
<evidence type="ECO:0000313" key="2">
    <source>
        <dbReference type="Proteomes" id="UP000783863"/>
    </source>
</evidence>